<evidence type="ECO:0000256" key="1">
    <source>
        <dbReference type="SAM" id="MobiDB-lite"/>
    </source>
</evidence>
<dbReference type="EMBL" id="LQOX01000131">
    <property type="protein sequence ID" value="ORV63295.1"/>
    <property type="molecule type" value="Genomic_DNA"/>
</dbReference>
<evidence type="ECO:0000313" key="2">
    <source>
        <dbReference type="EMBL" id="ORV63295.1"/>
    </source>
</evidence>
<name>A0A1X1V2H7_MYCGS</name>
<organism evidence="2 3">
    <name type="scientific">Mycobacterium gastri</name>
    <dbReference type="NCBI Taxonomy" id="1777"/>
    <lineage>
        <taxon>Bacteria</taxon>
        <taxon>Bacillati</taxon>
        <taxon>Actinomycetota</taxon>
        <taxon>Actinomycetes</taxon>
        <taxon>Mycobacteriales</taxon>
        <taxon>Mycobacteriaceae</taxon>
        <taxon>Mycobacterium</taxon>
    </lineage>
</organism>
<dbReference type="Proteomes" id="UP000193738">
    <property type="component" value="Unassembled WGS sequence"/>
</dbReference>
<dbReference type="AlphaFoldDB" id="A0A1X1V2H7"/>
<protein>
    <submittedName>
        <fullName evidence="2">Uncharacterized protein</fullName>
    </submittedName>
</protein>
<accession>A0A1X1V2H7</accession>
<gene>
    <name evidence="2" type="ORF">AWC07_16335</name>
</gene>
<feature type="region of interest" description="Disordered" evidence="1">
    <location>
        <begin position="172"/>
        <end position="194"/>
    </location>
</feature>
<sequence length="194" mass="21643">MDKDVLQCQQDDDRAQADTTEAQRIQRHHRGRSDGYLVEGMHVSGGEPVHLTDTVVHAMESPQHGNLMHGAMPCVAAHRGNRKGRNDLHPARSRGNVAAKGCRYQGLQRGADHRHGADETDRVRGPIDQIVHHIGVPSPAQHVERAKRQHPLKRDEDHCQNHQFGRHFAAHAQCDQHQRRGDQHHGNAAGTNPS</sequence>
<feature type="compositionally biased region" description="Basic and acidic residues" evidence="1">
    <location>
        <begin position="174"/>
        <end position="185"/>
    </location>
</feature>
<feature type="region of interest" description="Disordered" evidence="1">
    <location>
        <begin position="1"/>
        <end position="35"/>
    </location>
</feature>
<evidence type="ECO:0000313" key="3">
    <source>
        <dbReference type="Proteomes" id="UP000193738"/>
    </source>
</evidence>
<reference evidence="2 3" key="1">
    <citation type="submission" date="2016-01" db="EMBL/GenBank/DDBJ databases">
        <title>The new phylogeny of the genus Mycobacterium.</title>
        <authorList>
            <person name="Tarcisio F."/>
            <person name="Conor M."/>
            <person name="Antonella G."/>
            <person name="Elisabetta G."/>
            <person name="Giulia F.S."/>
            <person name="Sara T."/>
            <person name="Anna F."/>
            <person name="Clotilde B."/>
            <person name="Roberto B."/>
            <person name="Veronica D.S."/>
            <person name="Fabio R."/>
            <person name="Monica P."/>
            <person name="Olivier J."/>
            <person name="Enrico T."/>
            <person name="Nicola S."/>
        </authorList>
    </citation>
    <scope>NUCLEOTIDE SEQUENCE [LARGE SCALE GENOMIC DNA]</scope>
    <source>
        <strain evidence="2 3">DSM 43505</strain>
    </source>
</reference>
<proteinExistence type="predicted"/>
<feature type="compositionally biased region" description="Basic and acidic residues" evidence="1">
    <location>
        <begin position="1"/>
        <end position="16"/>
    </location>
</feature>
<comment type="caution">
    <text evidence="2">The sequence shown here is derived from an EMBL/GenBank/DDBJ whole genome shotgun (WGS) entry which is preliminary data.</text>
</comment>
<keyword evidence="3" id="KW-1185">Reference proteome</keyword>